<dbReference type="RefSeq" id="WP_054409710.1">
    <property type="nucleotide sequence ID" value="NZ_FOYA01000010.1"/>
</dbReference>
<sequence>MKLTVSLRAKKDIRQALKWYEDKQKGLGRRFVDTIRQEFDFIKNNPDSYQIRYKNVHTAVVSVFPYLIHYALDLNKNQITILAVIHTSLNPQKWK</sequence>
<name>A0A0M8ML08_9FLAO</name>
<dbReference type="InterPro" id="IPR007712">
    <property type="entry name" value="RelE/ParE_toxin"/>
</dbReference>
<evidence type="ECO:0008006" key="4">
    <source>
        <dbReference type="Google" id="ProtNLM"/>
    </source>
</evidence>
<dbReference type="OrthoDB" id="595476at2"/>
<dbReference type="Gene3D" id="3.30.2310.20">
    <property type="entry name" value="RelE-like"/>
    <property type="match status" value="1"/>
</dbReference>
<evidence type="ECO:0000313" key="3">
    <source>
        <dbReference type="Proteomes" id="UP000037755"/>
    </source>
</evidence>
<organism evidence="2 3">
    <name type="scientific">Flavobacterium akiainvivens</name>
    <dbReference type="NCBI Taxonomy" id="1202724"/>
    <lineage>
        <taxon>Bacteria</taxon>
        <taxon>Pseudomonadati</taxon>
        <taxon>Bacteroidota</taxon>
        <taxon>Flavobacteriia</taxon>
        <taxon>Flavobacteriales</taxon>
        <taxon>Flavobacteriaceae</taxon>
        <taxon>Flavobacterium</taxon>
    </lineage>
</organism>
<reference evidence="2 3" key="1">
    <citation type="submission" date="2015-08" db="EMBL/GenBank/DDBJ databases">
        <title>Whole genome sequence of Flavobacterium akiainvivens IK-1T, from decaying Wikstroemia oahuensis, an endemic Hawaiian shrub.</title>
        <authorList>
            <person name="Wan X."/>
            <person name="Hou S."/>
            <person name="Saito J."/>
            <person name="Donachie S."/>
        </authorList>
    </citation>
    <scope>NUCLEOTIDE SEQUENCE [LARGE SCALE GENOMIC DNA]</scope>
    <source>
        <strain evidence="2 3">IK-1</strain>
    </source>
</reference>
<evidence type="ECO:0000313" key="2">
    <source>
        <dbReference type="EMBL" id="KOS07987.1"/>
    </source>
</evidence>
<dbReference type="Proteomes" id="UP000037755">
    <property type="component" value="Unassembled WGS sequence"/>
</dbReference>
<protein>
    <recommendedName>
        <fullName evidence="4">Plasmid stabilization protein</fullName>
    </recommendedName>
</protein>
<evidence type="ECO:0000256" key="1">
    <source>
        <dbReference type="ARBA" id="ARBA00022649"/>
    </source>
</evidence>
<proteinExistence type="predicted"/>
<keyword evidence="3" id="KW-1185">Reference proteome</keyword>
<dbReference type="STRING" id="1202724.AM493_19465"/>
<accession>A0A0M8ML08</accession>
<dbReference type="InterPro" id="IPR035093">
    <property type="entry name" value="RelE/ParE_toxin_dom_sf"/>
</dbReference>
<comment type="caution">
    <text evidence="2">The sequence shown here is derived from an EMBL/GenBank/DDBJ whole genome shotgun (WGS) entry which is preliminary data.</text>
</comment>
<dbReference type="AlphaFoldDB" id="A0A0M8ML08"/>
<keyword evidence="1" id="KW-1277">Toxin-antitoxin system</keyword>
<dbReference type="EMBL" id="LIYD01000005">
    <property type="protein sequence ID" value="KOS07987.1"/>
    <property type="molecule type" value="Genomic_DNA"/>
</dbReference>
<dbReference type="PATRIC" id="fig|1202724.3.peg.4031"/>
<gene>
    <name evidence="2" type="ORF">AM493_19465</name>
</gene>
<dbReference type="Pfam" id="PF05016">
    <property type="entry name" value="ParE_toxin"/>
    <property type="match status" value="1"/>
</dbReference>